<dbReference type="Pfam" id="PF00561">
    <property type="entry name" value="Abhydrolase_1"/>
    <property type="match status" value="1"/>
</dbReference>
<dbReference type="NCBIfam" id="NF011457">
    <property type="entry name" value="PRK14875.1"/>
    <property type="match status" value="1"/>
</dbReference>
<dbReference type="PANTHER" id="PTHR43798">
    <property type="entry name" value="MONOACYLGLYCEROL LIPASE"/>
    <property type="match status" value="1"/>
</dbReference>
<dbReference type="RefSeq" id="WP_207855287.1">
    <property type="nucleotide sequence ID" value="NZ_JAFVMG010000021.1"/>
</dbReference>
<protein>
    <submittedName>
        <fullName evidence="2">Acetoin dehydrogenase dihydrolipoyllysine-residue acetyltransferase subunit</fullName>
    </submittedName>
</protein>
<name>A0ABS3LPX0_9PROT</name>
<accession>A0ABS3LPX0</accession>
<dbReference type="Pfam" id="PF00364">
    <property type="entry name" value="Biotin_lipoyl"/>
    <property type="match status" value="1"/>
</dbReference>
<dbReference type="InterPro" id="IPR011053">
    <property type="entry name" value="Single_hybrid_motif"/>
</dbReference>
<dbReference type="InterPro" id="IPR050266">
    <property type="entry name" value="AB_hydrolase_sf"/>
</dbReference>
<dbReference type="SUPFAM" id="SSF53474">
    <property type="entry name" value="alpha/beta-Hydrolases"/>
    <property type="match status" value="1"/>
</dbReference>
<dbReference type="InterPro" id="IPR029058">
    <property type="entry name" value="AB_hydrolase_fold"/>
</dbReference>
<dbReference type="PROSITE" id="PS50968">
    <property type="entry name" value="BIOTINYL_LIPOYL"/>
    <property type="match status" value="1"/>
</dbReference>
<keyword evidence="3" id="KW-1185">Reference proteome</keyword>
<evidence type="ECO:0000313" key="3">
    <source>
        <dbReference type="Proteomes" id="UP000664399"/>
    </source>
</evidence>
<sequence>MMSVITPITMPKFGLAMTEGKLAGWSVAPGSTVSAGQEIADIETSKITNGYESPASGVLRRQVAAEGETLPVGALIGVLAEGGTSDAEIDAFIEQFQSAFSDSDTQGDADAAPARPVLVDVDGLSLQVQDMGQGNGLPVLLIHGFGGDLTNWLLNQDVLAAQRRVIAFDLPGHGGSTKQVGDGTPAALAAITARLLETLGIARAHVVGHSLGGAIALELARTHPDRVASLGLIAPAGLGPDINMAFIEGFITADRRKTLEPVLALLVNDPSLITRNMVEGIIRFKRLDGARQGLETIAAACFPNGQQKDALRDVLASFSGPVQVIWGEADQILSPAAAQGLPASIPVTLLPQTGHMPQMEKATQVNDLLVSVLHDTP</sequence>
<dbReference type="InterPro" id="IPR000073">
    <property type="entry name" value="AB_hydrolase_1"/>
</dbReference>
<evidence type="ECO:0000259" key="1">
    <source>
        <dbReference type="PROSITE" id="PS50968"/>
    </source>
</evidence>
<dbReference type="InterPro" id="IPR000089">
    <property type="entry name" value="Biotin_lipoyl"/>
</dbReference>
<comment type="caution">
    <text evidence="2">The sequence shown here is derived from an EMBL/GenBank/DDBJ whole genome shotgun (WGS) entry which is preliminary data.</text>
</comment>
<reference evidence="2 3" key="1">
    <citation type="submission" date="2021-03" db="EMBL/GenBank/DDBJ databases">
        <title>The complete genome sequence of Acetobacter suratthaniensis TBRC 1719.</title>
        <authorList>
            <person name="Charoenyingcharoen P."/>
            <person name="Yukphan P."/>
        </authorList>
    </citation>
    <scope>NUCLEOTIDE SEQUENCE [LARGE SCALE GENOMIC DNA]</scope>
    <source>
        <strain evidence="2 3">TBRC 1719</strain>
    </source>
</reference>
<dbReference type="Proteomes" id="UP000664399">
    <property type="component" value="Unassembled WGS sequence"/>
</dbReference>
<dbReference type="PANTHER" id="PTHR43798:SF5">
    <property type="entry name" value="MONOACYLGLYCEROL LIPASE ABHD6"/>
    <property type="match status" value="1"/>
</dbReference>
<feature type="domain" description="Lipoyl-binding" evidence="1">
    <location>
        <begin position="5"/>
        <end position="80"/>
    </location>
</feature>
<dbReference type="Gene3D" id="2.40.50.100">
    <property type="match status" value="1"/>
</dbReference>
<dbReference type="PRINTS" id="PR00111">
    <property type="entry name" value="ABHYDROLASE"/>
</dbReference>
<dbReference type="SUPFAM" id="SSF51230">
    <property type="entry name" value="Single hybrid motif"/>
    <property type="match status" value="1"/>
</dbReference>
<dbReference type="Gene3D" id="3.40.50.1820">
    <property type="entry name" value="alpha/beta hydrolase"/>
    <property type="match status" value="1"/>
</dbReference>
<dbReference type="EMBL" id="JAFVMG010000021">
    <property type="protein sequence ID" value="MBO1329416.1"/>
    <property type="molecule type" value="Genomic_DNA"/>
</dbReference>
<organism evidence="2 3">
    <name type="scientific">Acetobacter suratthaniensis</name>
    <dbReference type="NCBI Taxonomy" id="1502841"/>
    <lineage>
        <taxon>Bacteria</taxon>
        <taxon>Pseudomonadati</taxon>
        <taxon>Pseudomonadota</taxon>
        <taxon>Alphaproteobacteria</taxon>
        <taxon>Acetobacterales</taxon>
        <taxon>Acetobacteraceae</taxon>
        <taxon>Acetobacter</taxon>
    </lineage>
</organism>
<evidence type="ECO:0000313" key="2">
    <source>
        <dbReference type="EMBL" id="MBO1329416.1"/>
    </source>
</evidence>
<proteinExistence type="predicted"/>
<gene>
    <name evidence="2" type="ORF">J2D75_13145</name>
</gene>
<dbReference type="CDD" id="cd06849">
    <property type="entry name" value="lipoyl_domain"/>
    <property type="match status" value="1"/>
</dbReference>